<dbReference type="Proteomes" id="UP000183107">
    <property type="component" value="Unassembled WGS sequence"/>
</dbReference>
<name>A0A1I5E001_9PROT</name>
<evidence type="ECO:0000256" key="1">
    <source>
        <dbReference type="SAM" id="Coils"/>
    </source>
</evidence>
<evidence type="ECO:0000313" key="3">
    <source>
        <dbReference type="Proteomes" id="UP000183107"/>
    </source>
</evidence>
<organism evidence="2 3">
    <name type="scientific">Nitrosospira briensis</name>
    <dbReference type="NCBI Taxonomy" id="35799"/>
    <lineage>
        <taxon>Bacteria</taxon>
        <taxon>Pseudomonadati</taxon>
        <taxon>Pseudomonadota</taxon>
        <taxon>Betaproteobacteria</taxon>
        <taxon>Nitrosomonadales</taxon>
        <taxon>Nitrosomonadaceae</taxon>
        <taxon>Nitrosospira</taxon>
    </lineage>
</organism>
<keyword evidence="3" id="KW-1185">Reference proteome</keyword>
<evidence type="ECO:0000313" key="2">
    <source>
        <dbReference type="EMBL" id="SFO04854.1"/>
    </source>
</evidence>
<gene>
    <name evidence="2" type="ORF">SAMN05216386_2488</name>
</gene>
<dbReference type="AlphaFoldDB" id="A0A1I5E001"/>
<accession>A0A1I5E001</accession>
<keyword evidence="1" id="KW-0175">Coiled coil</keyword>
<reference evidence="3" key="1">
    <citation type="submission" date="2016-10" db="EMBL/GenBank/DDBJ databases">
        <authorList>
            <person name="Varghese N."/>
        </authorList>
    </citation>
    <scope>NUCLEOTIDE SEQUENCE [LARGE SCALE GENOMIC DNA]</scope>
    <source>
        <strain evidence="3">Nsp8</strain>
    </source>
</reference>
<sequence length="398" mass="44848">MMGDMEDMKPSPIFSLNEWLPLEQAANHLSSVIGATVRTADILRFALDGHLKLSVRFPNFATVKRGEIIQFPHSQIEASITAGVLPSELKWQMLPPTAARFLADVPEEAEGQPFFKIRNLKLDDERYVKFVGKVKTIIGLWDLPMIGGEMIDVEERYQQLTGGPNLNLAAIEGAVVEGPDGGLCQLQEQFSVKEYSSVWDQEHRELKQQIAAADIPEEEAEKLLDSHKKERKQILQTMKALSEEDSFYPARRLPKDSTLVVRREVLIEFEKFVKQRQLNPCNPVDNNAQHRVPTNSCQPAIARKIIQYFKVKCDPDENTEWWKDKMREANRNGLAGCRVGEGRKGPGGSSWRPDQIAAWLLDRHEKGHEGLSSDAAAAALRRFPGCDEAATAFFQSDE</sequence>
<feature type="coiled-coil region" evidence="1">
    <location>
        <begin position="217"/>
        <end position="244"/>
    </location>
</feature>
<dbReference type="EMBL" id="FOVJ01000006">
    <property type="protein sequence ID" value="SFO04854.1"/>
    <property type="molecule type" value="Genomic_DNA"/>
</dbReference>
<proteinExistence type="predicted"/>
<protein>
    <submittedName>
        <fullName evidence="2">Uncharacterized protein</fullName>
    </submittedName>
</protein>